<gene>
    <name evidence="1" type="ORF">FB45DRAFT_523675</name>
</gene>
<accession>A0AAD7BXP5</accession>
<dbReference type="Proteomes" id="UP001221142">
    <property type="component" value="Unassembled WGS sequence"/>
</dbReference>
<evidence type="ECO:0000313" key="1">
    <source>
        <dbReference type="EMBL" id="KAJ7633209.1"/>
    </source>
</evidence>
<protein>
    <submittedName>
        <fullName evidence="1">Uncharacterized protein</fullName>
    </submittedName>
</protein>
<name>A0AAD7BXP5_9AGAR</name>
<organism evidence="1 2">
    <name type="scientific">Roridomyces roridus</name>
    <dbReference type="NCBI Taxonomy" id="1738132"/>
    <lineage>
        <taxon>Eukaryota</taxon>
        <taxon>Fungi</taxon>
        <taxon>Dikarya</taxon>
        <taxon>Basidiomycota</taxon>
        <taxon>Agaricomycotina</taxon>
        <taxon>Agaricomycetes</taxon>
        <taxon>Agaricomycetidae</taxon>
        <taxon>Agaricales</taxon>
        <taxon>Marasmiineae</taxon>
        <taxon>Mycenaceae</taxon>
        <taxon>Roridomyces</taxon>
    </lineage>
</organism>
<keyword evidence="2" id="KW-1185">Reference proteome</keyword>
<comment type="caution">
    <text evidence="1">The sequence shown here is derived from an EMBL/GenBank/DDBJ whole genome shotgun (WGS) entry which is preliminary data.</text>
</comment>
<sequence>MQSLDLANQSRVSLFSWWSDSNPGLNGPTVNLHTITKPLLRLMYHRQAIEYILVNDDKALTQAMLDIFSSYLGCVYPLGRPICPKVLLCSQMQICSEQDQAQSLVAPDCQGSLGLQRCPEDSRFLRVFGNPATLGNIKCEHMSRISQVDCNVGKLQVICGTNRHVEPNCRKDGIAAPVSFNTSCQRERAT</sequence>
<dbReference type="AlphaFoldDB" id="A0AAD7BXP5"/>
<proteinExistence type="predicted"/>
<evidence type="ECO:0000313" key="2">
    <source>
        <dbReference type="Proteomes" id="UP001221142"/>
    </source>
</evidence>
<dbReference type="EMBL" id="JARKIF010000008">
    <property type="protein sequence ID" value="KAJ7633209.1"/>
    <property type="molecule type" value="Genomic_DNA"/>
</dbReference>
<reference evidence="1" key="1">
    <citation type="submission" date="2023-03" db="EMBL/GenBank/DDBJ databases">
        <title>Massive genome expansion in bonnet fungi (Mycena s.s.) driven by repeated elements and novel gene families across ecological guilds.</title>
        <authorList>
            <consortium name="Lawrence Berkeley National Laboratory"/>
            <person name="Harder C.B."/>
            <person name="Miyauchi S."/>
            <person name="Viragh M."/>
            <person name="Kuo A."/>
            <person name="Thoen E."/>
            <person name="Andreopoulos B."/>
            <person name="Lu D."/>
            <person name="Skrede I."/>
            <person name="Drula E."/>
            <person name="Henrissat B."/>
            <person name="Morin E."/>
            <person name="Kohler A."/>
            <person name="Barry K."/>
            <person name="LaButti K."/>
            <person name="Morin E."/>
            <person name="Salamov A."/>
            <person name="Lipzen A."/>
            <person name="Mereny Z."/>
            <person name="Hegedus B."/>
            <person name="Baldrian P."/>
            <person name="Stursova M."/>
            <person name="Weitz H."/>
            <person name="Taylor A."/>
            <person name="Grigoriev I.V."/>
            <person name="Nagy L.G."/>
            <person name="Martin F."/>
            <person name="Kauserud H."/>
        </authorList>
    </citation>
    <scope>NUCLEOTIDE SEQUENCE</scope>
    <source>
        <strain evidence="1">9284</strain>
    </source>
</reference>